<evidence type="ECO:0000256" key="1">
    <source>
        <dbReference type="SAM" id="MobiDB-lite"/>
    </source>
</evidence>
<accession>A0AA47NBJ6</accession>
<sequence>MVSDISEKILEITAEHPTVKSLVIHTGALDVVKQQSEVLKRDFNDLLNKVRCLNTEVFISGPLPTVRRGDERFSRLLMLNRWLKDTCAAQSVNFIDNFNIFWERRHLFEADGFCLNKSGVQLLSYNIFYFLRQSPAAPAKDKRRDNPKQQIRQPSGEKLLPPEIRIDHEGQHTEREALTSSSLPQHTGVGVRSFPQPQQPNRRSLPQSLPSVQPLPFHHAGKHHHPNVTEPPHLL</sequence>
<dbReference type="AlphaFoldDB" id="A0AA47NBJ6"/>
<dbReference type="Gene3D" id="3.40.50.12700">
    <property type="match status" value="1"/>
</dbReference>
<feature type="compositionally biased region" description="Basic and acidic residues" evidence="1">
    <location>
        <begin position="164"/>
        <end position="177"/>
    </location>
</feature>
<reference evidence="2" key="1">
    <citation type="journal article" date="2023" name="Front. Mar. Sci.">
        <title>A new Merluccius polli reference genome to investigate the effects of global change in West African waters.</title>
        <authorList>
            <person name="Mateo J.L."/>
            <person name="Blanco-Fernandez C."/>
            <person name="Garcia-Vazquez E."/>
            <person name="Machado-Schiaffino G."/>
        </authorList>
    </citation>
    <scope>NUCLEOTIDE SEQUENCE</scope>
    <source>
        <strain evidence="2">C29</strain>
        <tissue evidence="2">Fin</tissue>
    </source>
</reference>
<gene>
    <name evidence="2" type="ORF">N1851_002294</name>
</gene>
<feature type="compositionally biased region" description="Low complexity" evidence="1">
    <location>
        <begin position="204"/>
        <end position="216"/>
    </location>
</feature>
<evidence type="ECO:0000313" key="2">
    <source>
        <dbReference type="EMBL" id="KAK0155389.1"/>
    </source>
</evidence>
<organism evidence="2 3">
    <name type="scientific">Merluccius polli</name>
    <name type="common">Benguela hake</name>
    <name type="synonym">Merluccius cadenati</name>
    <dbReference type="NCBI Taxonomy" id="89951"/>
    <lineage>
        <taxon>Eukaryota</taxon>
        <taxon>Metazoa</taxon>
        <taxon>Chordata</taxon>
        <taxon>Craniata</taxon>
        <taxon>Vertebrata</taxon>
        <taxon>Euteleostomi</taxon>
        <taxon>Actinopterygii</taxon>
        <taxon>Neopterygii</taxon>
        <taxon>Teleostei</taxon>
        <taxon>Neoteleostei</taxon>
        <taxon>Acanthomorphata</taxon>
        <taxon>Zeiogadaria</taxon>
        <taxon>Gadariae</taxon>
        <taxon>Gadiformes</taxon>
        <taxon>Gadoidei</taxon>
        <taxon>Merlucciidae</taxon>
        <taxon>Merluccius</taxon>
    </lineage>
</organism>
<dbReference type="SUPFAM" id="SSF52266">
    <property type="entry name" value="SGNH hydrolase"/>
    <property type="match status" value="1"/>
</dbReference>
<comment type="caution">
    <text evidence="2">The sequence shown here is derived from an EMBL/GenBank/DDBJ whole genome shotgun (WGS) entry which is preliminary data.</text>
</comment>
<name>A0AA47NBJ6_MERPO</name>
<dbReference type="Proteomes" id="UP001174136">
    <property type="component" value="Unassembled WGS sequence"/>
</dbReference>
<protein>
    <submittedName>
        <fullName evidence="2">Uncharacterized protein</fullName>
    </submittedName>
</protein>
<proteinExistence type="predicted"/>
<evidence type="ECO:0000313" key="3">
    <source>
        <dbReference type="Proteomes" id="UP001174136"/>
    </source>
</evidence>
<dbReference type="EMBL" id="JAOPHQ010000288">
    <property type="protein sequence ID" value="KAK0155389.1"/>
    <property type="molecule type" value="Genomic_DNA"/>
</dbReference>
<keyword evidence="3" id="KW-1185">Reference proteome</keyword>
<feature type="region of interest" description="Disordered" evidence="1">
    <location>
        <begin position="138"/>
        <end position="235"/>
    </location>
</feature>